<gene>
    <name evidence="2" type="ORF">APLA_LOCUS14598</name>
</gene>
<feature type="compositionally biased region" description="Basic and acidic residues" evidence="1">
    <location>
        <begin position="58"/>
        <end position="82"/>
    </location>
</feature>
<evidence type="ECO:0000256" key="1">
    <source>
        <dbReference type="SAM" id="MobiDB-lite"/>
    </source>
</evidence>
<evidence type="ECO:0000313" key="3">
    <source>
        <dbReference type="Proteomes" id="UP000494256"/>
    </source>
</evidence>
<reference evidence="2 3" key="1">
    <citation type="submission" date="2020-04" db="EMBL/GenBank/DDBJ databases">
        <authorList>
            <person name="Wallbank WR R."/>
            <person name="Pardo Diaz C."/>
            <person name="Kozak K."/>
            <person name="Martin S."/>
            <person name="Jiggins C."/>
            <person name="Moest M."/>
            <person name="Warren A I."/>
            <person name="Byers J.R.P. K."/>
            <person name="Montejo-Kovacevich G."/>
            <person name="Yen C E."/>
        </authorList>
    </citation>
    <scope>NUCLEOTIDE SEQUENCE [LARGE SCALE GENOMIC DNA]</scope>
</reference>
<dbReference type="Proteomes" id="UP000494256">
    <property type="component" value="Unassembled WGS sequence"/>
</dbReference>
<organism evidence="2 3">
    <name type="scientific">Arctia plantaginis</name>
    <name type="common">Wood tiger moth</name>
    <name type="synonym">Phalaena plantaginis</name>
    <dbReference type="NCBI Taxonomy" id="874455"/>
    <lineage>
        <taxon>Eukaryota</taxon>
        <taxon>Metazoa</taxon>
        <taxon>Ecdysozoa</taxon>
        <taxon>Arthropoda</taxon>
        <taxon>Hexapoda</taxon>
        <taxon>Insecta</taxon>
        <taxon>Pterygota</taxon>
        <taxon>Neoptera</taxon>
        <taxon>Endopterygota</taxon>
        <taxon>Lepidoptera</taxon>
        <taxon>Glossata</taxon>
        <taxon>Ditrysia</taxon>
        <taxon>Noctuoidea</taxon>
        <taxon>Erebidae</taxon>
        <taxon>Arctiinae</taxon>
        <taxon>Arctia</taxon>
    </lineage>
</organism>
<accession>A0A8S1B3T1</accession>
<sequence length="131" mass="15014">MIQAGVVKKEIIPNEIEHTITSKVVTCDSMDVTDATFVPEDTTSAYSSDEFGDSKSMSMHDKSENLESPIHKIEKQNRRPPERYGYSNKCQSNEDMDESSLTYDDVMRGPEREEWSKAMKKELQSFHKNEA</sequence>
<feature type="region of interest" description="Disordered" evidence="1">
    <location>
        <begin position="39"/>
        <end position="102"/>
    </location>
</feature>
<evidence type="ECO:0000313" key="2">
    <source>
        <dbReference type="EMBL" id="CAB3254147.1"/>
    </source>
</evidence>
<protein>
    <submittedName>
        <fullName evidence="2">Uncharacterized protein</fullName>
    </submittedName>
</protein>
<comment type="caution">
    <text evidence="2">The sequence shown here is derived from an EMBL/GenBank/DDBJ whole genome shotgun (WGS) entry which is preliminary data.</text>
</comment>
<dbReference type="EMBL" id="CADEBD010000403">
    <property type="protein sequence ID" value="CAB3254147.1"/>
    <property type="molecule type" value="Genomic_DNA"/>
</dbReference>
<dbReference type="OrthoDB" id="7071878at2759"/>
<proteinExistence type="predicted"/>
<name>A0A8S1B3T1_ARCPL</name>
<dbReference type="AlphaFoldDB" id="A0A8S1B3T1"/>